<keyword evidence="5 7" id="KW-0456">Lyase</keyword>
<dbReference type="NCBIfam" id="TIGR00247">
    <property type="entry name" value="endolytic transglycosylase MltG"/>
    <property type="match status" value="1"/>
</dbReference>
<dbReference type="RefSeq" id="WP_011700077.1">
    <property type="nucleotide sequence ID" value="NC_008554.1"/>
</dbReference>
<gene>
    <name evidence="7" type="primary">mltG</name>
    <name evidence="9" type="ordered locus">Sfum_3279</name>
</gene>
<dbReference type="Gene3D" id="3.30.160.60">
    <property type="entry name" value="Classic Zinc Finger"/>
    <property type="match status" value="1"/>
</dbReference>
<comment type="function">
    <text evidence="7">Functions as a peptidoglycan terminase that cleaves nascent peptidoglycan strands endolytically to terminate their elongation.</text>
</comment>
<evidence type="ECO:0000256" key="3">
    <source>
        <dbReference type="ARBA" id="ARBA00022989"/>
    </source>
</evidence>
<evidence type="ECO:0000256" key="8">
    <source>
        <dbReference type="SAM" id="MobiDB-lite"/>
    </source>
</evidence>
<proteinExistence type="inferred from homology"/>
<feature type="region of interest" description="Disordered" evidence="8">
    <location>
        <begin position="333"/>
        <end position="376"/>
    </location>
</feature>
<keyword evidence="2 7" id="KW-0812">Transmembrane</keyword>
<comment type="catalytic activity">
    <reaction evidence="7">
        <text>a peptidoglycan chain = a peptidoglycan chain with N-acetyl-1,6-anhydromuramyl-[peptide] at the reducing end + a peptidoglycan chain with N-acetylglucosamine at the non-reducing end.</text>
        <dbReference type="EC" id="4.2.2.29"/>
    </reaction>
</comment>
<dbReference type="eggNOG" id="COG1559">
    <property type="taxonomic scope" value="Bacteria"/>
</dbReference>
<comment type="similarity">
    <text evidence="7">Belongs to the transglycosylase MltG family.</text>
</comment>
<dbReference type="EMBL" id="CP000478">
    <property type="protein sequence ID" value="ABK18952.1"/>
    <property type="molecule type" value="Genomic_DNA"/>
</dbReference>
<evidence type="ECO:0000256" key="1">
    <source>
        <dbReference type="ARBA" id="ARBA00022475"/>
    </source>
</evidence>
<protein>
    <recommendedName>
        <fullName evidence="7">Endolytic murein transglycosylase</fullName>
        <ecNumber evidence="7">4.2.2.29</ecNumber>
    </recommendedName>
    <alternativeName>
        <fullName evidence="7">Peptidoglycan lytic transglycosylase</fullName>
    </alternativeName>
    <alternativeName>
        <fullName evidence="7">Peptidoglycan polymerization terminase</fullName>
    </alternativeName>
</protein>
<accession>A0LNF0</accession>
<keyword evidence="10" id="KW-1185">Reference proteome</keyword>
<dbReference type="GO" id="GO:0005886">
    <property type="term" value="C:plasma membrane"/>
    <property type="evidence" value="ECO:0007669"/>
    <property type="project" value="UniProtKB-UniRule"/>
</dbReference>
<dbReference type="HAMAP" id="MF_02065">
    <property type="entry name" value="MltG"/>
    <property type="match status" value="1"/>
</dbReference>
<evidence type="ECO:0000256" key="6">
    <source>
        <dbReference type="ARBA" id="ARBA00023316"/>
    </source>
</evidence>
<feature type="compositionally biased region" description="Polar residues" evidence="8">
    <location>
        <begin position="366"/>
        <end position="376"/>
    </location>
</feature>
<name>A0LNF0_SYNFM</name>
<dbReference type="Proteomes" id="UP000001784">
    <property type="component" value="Chromosome"/>
</dbReference>
<dbReference type="Pfam" id="PF02618">
    <property type="entry name" value="YceG"/>
    <property type="match status" value="1"/>
</dbReference>
<dbReference type="FunCoup" id="A0LNF0">
    <property type="interactions" value="337"/>
</dbReference>
<keyword evidence="3 7" id="KW-1133">Transmembrane helix</keyword>
<dbReference type="InParanoid" id="A0LNF0"/>
<evidence type="ECO:0000256" key="4">
    <source>
        <dbReference type="ARBA" id="ARBA00023136"/>
    </source>
</evidence>
<organism evidence="9 10">
    <name type="scientific">Syntrophobacter fumaroxidans (strain DSM 10017 / MPOB)</name>
    <dbReference type="NCBI Taxonomy" id="335543"/>
    <lineage>
        <taxon>Bacteria</taxon>
        <taxon>Pseudomonadati</taxon>
        <taxon>Thermodesulfobacteriota</taxon>
        <taxon>Syntrophobacteria</taxon>
        <taxon>Syntrophobacterales</taxon>
        <taxon>Syntrophobacteraceae</taxon>
        <taxon>Syntrophobacter</taxon>
    </lineage>
</organism>
<dbReference type="GO" id="GO:0071555">
    <property type="term" value="P:cell wall organization"/>
    <property type="evidence" value="ECO:0007669"/>
    <property type="project" value="UniProtKB-KW"/>
</dbReference>
<dbReference type="GO" id="GO:0008932">
    <property type="term" value="F:lytic endotransglycosylase activity"/>
    <property type="evidence" value="ECO:0007669"/>
    <property type="project" value="UniProtKB-UniRule"/>
</dbReference>
<evidence type="ECO:0000256" key="5">
    <source>
        <dbReference type="ARBA" id="ARBA00023239"/>
    </source>
</evidence>
<dbReference type="InterPro" id="IPR003770">
    <property type="entry name" value="MLTG-like"/>
</dbReference>
<dbReference type="STRING" id="335543.Sfum_3279"/>
<dbReference type="EC" id="4.2.2.29" evidence="7"/>
<feature type="site" description="Important for catalytic activity" evidence="7">
    <location>
        <position position="221"/>
    </location>
</feature>
<evidence type="ECO:0000313" key="10">
    <source>
        <dbReference type="Proteomes" id="UP000001784"/>
    </source>
</evidence>
<dbReference type="HOGENOM" id="CLU_025574_2_0_7"/>
<evidence type="ECO:0000256" key="2">
    <source>
        <dbReference type="ARBA" id="ARBA00022692"/>
    </source>
</evidence>
<dbReference type="GO" id="GO:0009252">
    <property type="term" value="P:peptidoglycan biosynthetic process"/>
    <property type="evidence" value="ECO:0007669"/>
    <property type="project" value="UniProtKB-UniRule"/>
</dbReference>
<dbReference type="CDD" id="cd08010">
    <property type="entry name" value="MltG_like"/>
    <property type="match status" value="1"/>
</dbReference>
<evidence type="ECO:0000313" key="9">
    <source>
        <dbReference type="EMBL" id="ABK18952.1"/>
    </source>
</evidence>
<sequence>MNRKTGLMLLAGFLGLALLVAGSAVFHFWLFTRLPGSPSREIRQLTIQPGMSGPRVAQLLHDHGVVANAQEFYLLCWLRRSLGKLQAGEYAFMPLSTPDQILDQIIHGRVIVCSATLPEGATIRDMARALAQRGIIPEAEFIKLATDRESIGALGLDVPTLEGYLFPETYTFSRPINGAQVVKAMVRQFWRHLPPDWRQRAEELGYSLNDIVILASMVEKEAVIDSERSIIAAVFYNRLKLNMPLQSDPTAVYDLPDFTGPVTAAQLKRQSPYNTYLKKGLPVGPICNPGAKSLRAAFYPEDVRYIYFVSNNDGSHYFSETLSEHQKAVTRYQEKRKAMQEGESSNRAAPSVPTEDRSPQAADGSESASTTTGEAP</sequence>
<keyword evidence="4 7" id="KW-0472">Membrane</keyword>
<dbReference type="PANTHER" id="PTHR30518">
    <property type="entry name" value="ENDOLYTIC MUREIN TRANSGLYCOSYLASE"/>
    <property type="match status" value="1"/>
</dbReference>
<keyword evidence="7" id="KW-0997">Cell inner membrane</keyword>
<dbReference type="PANTHER" id="PTHR30518:SF2">
    <property type="entry name" value="ENDOLYTIC MUREIN TRANSGLYCOSYLASE"/>
    <property type="match status" value="1"/>
</dbReference>
<evidence type="ECO:0000256" key="7">
    <source>
        <dbReference type="HAMAP-Rule" id="MF_02065"/>
    </source>
</evidence>
<dbReference type="AlphaFoldDB" id="A0LNF0"/>
<keyword evidence="6 7" id="KW-0961">Cell wall biogenesis/degradation</keyword>
<dbReference type="KEGG" id="sfu:Sfum_3279"/>
<dbReference type="Gene3D" id="3.30.1490.480">
    <property type="entry name" value="Endolytic murein transglycosylase"/>
    <property type="match status" value="2"/>
</dbReference>
<keyword evidence="1 7" id="KW-1003">Cell membrane</keyword>
<reference evidence="9 10" key="1">
    <citation type="submission" date="2006-10" db="EMBL/GenBank/DDBJ databases">
        <title>Complete sequence of Syntrophobacter fumaroxidans MPOB.</title>
        <authorList>
            <consortium name="US DOE Joint Genome Institute"/>
            <person name="Copeland A."/>
            <person name="Lucas S."/>
            <person name="Lapidus A."/>
            <person name="Barry K."/>
            <person name="Detter J.C."/>
            <person name="Glavina del Rio T."/>
            <person name="Hammon N."/>
            <person name="Israni S."/>
            <person name="Pitluck S."/>
            <person name="Goltsman E.G."/>
            <person name="Martinez M."/>
            <person name="Schmutz J."/>
            <person name="Larimer F."/>
            <person name="Land M."/>
            <person name="Hauser L."/>
            <person name="Kyrpides N."/>
            <person name="Kim E."/>
            <person name="Boone D.R."/>
            <person name="Brockman F."/>
            <person name="Culley D."/>
            <person name="Ferry J."/>
            <person name="Gunsalus R."/>
            <person name="McInerney M.J."/>
            <person name="Morrison M."/>
            <person name="Plugge C."/>
            <person name="Rohlin L."/>
            <person name="Scholten J."/>
            <person name="Sieber J."/>
            <person name="Stams A.J.M."/>
            <person name="Worm P."/>
            <person name="Henstra A.M."/>
            <person name="Richardson P."/>
        </authorList>
    </citation>
    <scope>NUCLEOTIDE SEQUENCE [LARGE SCALE GENOMIC DNA]</scope>
    <source>
        <strain evidence="10">DSM 10017 / MPOB</strain>
    </source>
</reference>